<dbReference type="EMBL" id="JBGMEK010000161">
    <property type="protein sequence ID" value="MFA0813887.1"/>
    <property type="molecule type" value="Genomic_DNA"/>
</dbReference>
<accession>A0ABV4P790</accession>
<protein>
    <submittedName>
        <fullName evidence="2">Tetratricopeptide repeat protein</fullName>
    </submittedName>
</protein>
<feature type="repeat" description="TPR" evidence="1">
    <location>
        <begin position="41"/>
        <end position="74"/>
    </location>
</feature>
<dbReference type="RefSeq" id="WP_371841723.1">
    <property type="nucleotide sequence ID" value="NZ_JBGMEK010000161.1"/>
</dbReference>
<gene>
    <name evidence="2" type="ORF">ACCI49_23745</name>
</gene>
<name>A0ABV4P790_9GAMM</name>
<dbReference type="PROSITE" id="PS50005">
    <property type="entry name" value="TPR"/>
    <property type="match status" value="1"/>
</dbReference>
<organism evidence="2 3">
    <name type="scientific">Microbulbifer epialgicus</name>
    <dbReference type="NCBI Taxonomy" id="393907"/>
    <lineage>
        <taxon>Bacteria</taxon>
        <taxon>Pseudomonadati</taxon>
        <taxon>Pseudomonadota</taxon>
        <taxon>Gammaproteobacteria</taxon>
        <taxon>Cellvibrionales</taxon>
        <taxon>Microbulbiferaceae</taxon>
        <taxon>Microbulbifer</taxon>
    </lineage>
</organism>
<proteinExistence type="predicted"/>
<reference evidence="2 3" key="1">
    <citation type="submission" date="2024-08" db="EMBL/GenBank/DDBJ databases">
        <authorList>
            <person name="Ishaq N."/>
        </authorList>
    </citation>
    <scope>NUCLEOTIDE SEQUENCE [LARGE SCALE GENOMIC DNA]</scope>
    <source>
        <strain evidence="2 3">DSM 18651</strain>
    </source>
</reference>
<keyword evidence="3" id="KW-1185">Reference proteome</keyword>
<keyword evidence="1" id="KW-0802">TPR repeat</keyword>
<dbReference type="InterPro" id="IPR011990">
    <property type="entry name" value="TPR-like_helical_dom_sf"/>
</dbReference>
<dbReference type="InterPro" id="IPR019734">
    <property type="entry name" value="TPR_rpt"/>
</dbReference>
<comment type="caution">
    <text evidence="2">The sequence shown here is derived from an EMBL/GenBank/DDBJ whole genome shotgun (WGS) entry which is preliminary data.</text>
</comment>
<dbReference type="SMART" id="SM00028">
    <property type="entry name" value="TPR"/>
    <property type="match status" value="1"/>
</dbReference>
<dbReference type="Proteomes" id="UP001569428">
    <property type="component" value="Unassembled WGS sequence"/>
</dbReference>
<evidence type="ECO:0000313" key="2">
    <source>
        <dbReference type="EMBL" id="MFA0813887.1"/>
    </source>
</evidence>
<dbReference type="Pfam" id="PF13181">
    <property type="entry name" value="TPR_8"/>
    <property type="match status" value="1"/>
</dbReference>
<dbReference type="Gene3D" id="1.25.40.10">
    <property type="entry name" value="Tetratricopeptide repeat domain"/>
    <property type="match status" value="1"/>
</dbReference>
<evidence type="ECO:0000313" key="3">
    <source>
        <dbReference type="Proteomes" id="UP001569428"/>
    </source>
</evidence>
<dbReference type="SUPFAM" id="SSF48452">
    <property type="entry name" value="TPR-like"/>
    <property type="match status" value="1"/>
</dbReference>
<sequence length="87" mass="10501">MREDVINFYGYDRLYNDQFGVDINRAIEFFELNTRYYPDSYNAWDSLAEAHMTKREKELAIKFYKKSLSINPDNENAKNKIIEMKDM</sequence>
<evidence type="ECO:0000256" key="1">
    <source>
        <dbReference type="PROSITE-ProRule" id="PRU00339"/>
    </source>
</evidence>